<keyword evidence="3" id="KW-0732">Signal</keyword>
<evidence type="ECO:0000313" key="5">
    <source>
        <dbReference type="EMBL" id="PNW70960.1"/>
    </source>
</evidence>
<evidence type="ECO:0000256" key="1">
    <source>
        <dbReference type="ARBA" id="ARBA00010118"/>
    </source>
</evidence>
<dbReference type="RefSeq" id="XP_042915097.1">
    <property type="nucleotide sequence ID" value="XM_043072638.1"/>
</dbReference>
<reference evidence="5 6" key="1">
    <citation type="journal article" date="2007" name="Science">
        <title>The Chlamydomonas genome reveals the evolution of key animal and plant functions.</title>
        <authorList>
            <person name="Merchant S.S."/>
            <person name="Prochnik S.E."/>
            <person name="Vallon O."/>
            <person name="Harris E.H."/>
            <person name="Karpowicz S.J."/>
            <person name="Witman G.B."/>
            <person name="Terry A."/>
            <person name="Salamov A."/>
            <person name="Fritz-Laylin L.K."/>
            <person name="Marechal-Drouard L."/>
            <person name="Marshall W.F."/>
            <person name="Qu L.H."/>
            <person name="Nelson D.R."/>
            <person name="Sanderfoot A.A."/>
            <person name="Spalding M.H."/>
            <person name="Kapitonov V.V."/>
            <person name="Ren Q."/>
            <person name="Ferris P."/>
            <person name="Lindquist E."/>
            <person name="Shapiro H."/>
            <person name="Lucas S.M."/>
            <person name="Grimwood J."/>
            <person name="Schmutz J."/>
            <person name="Cardol P."/>
            <person name="Cerutti H."/>
            <person name="Chanfreau G."/>
            <person name="Chen C.L."/>
            <person name="Cognat V."/>
            <person name="Croft M.T."/>
            <person name="Dent R."/>
            <person name="Dutcher S."/>
            <person name="Fernandez E."/>
            <person name="Fukuzawa H."/>
            <person name="Gonzalez-Ballester D."/>
            <person name="Gonzalez-Halphen D."/>
            <person name="Hallmann A."/>
            <person name="Hanikenne M."/>
            <person name="Hippler M."/>
            <person name="Inwood W."/>
            <person name="Jabbari K."/>
            <person name="Kalanon M."/>
            <person name="Kuras R."/>
            <person name="Lefebvre P.A."/>
            <person name="Lemaire S.D."/>
            <person name="Lobanov A.V."/>
            <person name="Lohr M."/>
            <person name="Manuell A."/>
            <person name="Meier I."/>
            <person name="Mets L."/>
            <person name="Mittag M."/>
            <person name="Mittelmeier T."/>
            <person name="Moroney J.V."/>
            <person name="Moseley J."/>
            <person name="Napoli C."/>
            <person name="Nedelcu A.M."/>
            <person name="Niyogi K."/>
            <person name="Novoselov S.V."/>
            <person name="Paulsen I.T."/>
            <person name="Pazour G."/>
            <person name="Purton S."/>
            <person name="Ral J.P."/>
            <person name="Riano-Pachon D.M."/>
            <person name="Riekhof W."/>
            <person name="Rymarquis L."/>
            <person name="Schroda M."/>
            <person name="Stern D."/>
            <person name="Umen J."/>
            <person name="Willows R."/>
            <person name="Wilson N."/>
            <person name="Zimmer S.L."/>
            <person name="Allmer J."/>
            <person name="Balk J."/>
            <person name="Bisova K."/>
            <person name="Chen C.J."/>
            <person name="Elias M."/>
            <person name="Gendler K."/>
            <person name="Hauser C."/>
            <person name="Lamb M.R."/>
            <person name="Ledford H."/>
            <person name="Long J.C."/>
            <person name="Minagawa J."/>
            <person name="Page M.D."/>
            <person name="Pan J."/>
            <person name="Pootakham W."/>
            <person name="Roje S."/>
            <person name="Rose A."/>
            <person name="Stahlberg E."/>
            <person name="Terauchi A.M."/>
            <person name="Yang P."/>
            <person name="Ball S."/>
            <person name="Bowler C."/>
            <person name="Dieckmann C.L."/>
            <person name="Gladyshev V.N."/>
            <person name="Green P."/>
            <person name="Jorgensen R."/>
            <person name="Mayfield S."/>
            <person name="Mueller-Roeber B."/>
            <person name="Rajamani S."/>
            <person name="Sayre R.T."/>
            <person name="Brokstein P."/>
            <person name="Dubchak I."/>
            <person name="Goodstein D."/>
            <person name="Hornick L."/>
            <person name="Huang Y.W."/>
            <person name="Jhaveri J."/>
            <person name="Luo Y."/>
            <person name="Martinez D."/>
            <person name="Ngau W.C."/>
            <person name="Otillar B."/>
            <person name="Poliakov A."/>
            <person name="Porter A."/>
            <person name="Szajkowski L."/>
            <person name="Werner G."/>
            <person name="Zhou K."/>
            <person name="Grigoriev I.V."/>
            <person name="Rokhsar D.S."/>
            <person name="Grossman A.R."/>
        </authorList>
    </citation>
    <scope>NUCLEOTIDE SEQUENCE [LARGE SCALE GENOMIC DNA]</scope>
    <source>
        <strain evidence="6">CC-503</strain>
    </source>
</reference>
<comment type="similarity">
    <text evidence="1">Belongs to the glycosyltransferase 90 family.</text>
</comment>
<feature type="signal peptide" evidence="3">
    <location>
        <begin position="1"/>
        <end position="43"/>
    </location>
</feature>
<dbReference type="KEGG" id="cre:CHLRE_17g740550v5"/>
<dbReference type="Gramene" id="PNW70960">
    <property type="protein sequence ID" value="PNW70960"/>
    <property type="gene ID" value="CHLRE_17g740550v5"/>
</dbReference>
<dbReference type="OrthoDB" id="202415at2759"/>
<gene>
    <name evidence="5" type="ORF">CHLRE_17g740550v5</name>
</gene>
<dbReference type="InterPro" id="IPR006598">
    <property type="entry name" value="CAP10"/>
</dbReference>
<evidence type="ECO:0000256" key="2">
    <source>
        <dbReference type="ARBA" id="ARBA00022679"/>
    </source>
</evidence>
<dbReference type="PANTHER" id="PTHR12203">
    <property type="entry name" value="KDEL LYS-ASP-GLU-LEU CONTAINING - RELATED"/>
    <property type="match status" value="1"/>
</dbReference>
<dbReference type="Proteomes" id="UP000006906">
    <property type="component" value="Chromosome 17"/>
</dbReference>
<dbReference type="Pfam" id="PF05686">
    <property type="entry name" value="Glyco_transf_90"/>
    <property type="match status" value="1"/>
</dbReference>
<dbReference type="PANTHER" id="PTHR12203:SF35">
    <property type="entry name" value="PROTEIN O-GLUCOSYLTRANSFERASE 1"/>
    <property type="match status" value="1"/>
</dbReference>
<keyword evidence="2" id="KW-0808">Transferase</keyword>
<feature type="chain" id="PRO_5014411122" description="Glycosyl transferase CAP10 domain-containing protein" evidence="3">
    <location>
        <begin position="44"/>
        <end position="467"/>
    </location>
</feature>
<dbReference type="GeneID" id="5726632"/>
<dbReference type="InterPro" id="IPR051091">
    <property type="entry name" value="O-Glucosyltr/Glycosyltrsf_90"/>
</dbReference>
<dbReference type="InParanoid" id="A0A2K3CRQ1"/>
<dbReference type="ExpressionAtlas" id="A0A2K3CRQ1">
    <property type="expression patterns" value="baseline"/>
</dbReference>
<dbReference type="AlphaFoldDB" id="A0A2K3CRQ1"/>
<organism evidence="5 6">
    <name type="scientific">Chlamydomonas reinhardtii</name>
    <name type="common">Chlamydomonas smithii</name>
    <dbReference type="NCBI Taxonomy" id="3055"/>
    <lineage>
        <taxon>Eukaryota</taxon>
        <taxon>Viridiplantae</taxon>
        <taxon>Chlorophyta</taxon>
        <taxon>core chlorophytes</taxon>
        <taxon>Chlorophyceae</taxon>
        <taxon>CS clade</taxon>
        <taxon>Chlamydomonadales</taxon>
        <taxon>Chlamydomonadaceae</taxon>
        <taxon>Chlamydomonas</taxon>
    </lineage>
</organism>
<dbReference type="SMART" id="SM00672">
    <property type="entry name" value="CAP10"/>
    <property type="match status" value="1"/>
</dbReference>
<sequence length="467" mass="52109">MGSRPFPHSSTSSSPGRGGSVSLLGAVLLAELLVSLLLSSAHAATAAAEKSKPGDYAAAANYSTLGCEAFDPTYPQIDSDLEIHRQLGTHLNSTKYIAGYLGSVQMRGLTVGFFSGRAYLLTPTDFPGLSHHAKLHAMYIRMLLHVEDTFGPHVPDVAFVLTTSDTPRYCSPRLLNVSSPQPFNFSAVDCHHSRGFVPGPYPVMGIGKSDWWPDLLLVPNFHFHMKLYDNTSLALVEQFGEVPWAQRKPILFGRFSKYRMNRSPDDASTAKLGVGGKKICYNGGKTCPSREYFIRKMPEKDPARIDVSFRAKVPMLRHTEYKYLINLEGQGISSRLEQLLPMSSAVFKEASGYYAYYYRTLLKHRVNIIEFWRKVPEEVLEELDWAAAHDREVQRIAAAGVSLARTYLVGPGRTCYWYRLLHGLAGALAYEPDLSQWPEAVPLRQVLEEQMPASSKGREAYEQPWAP</sequence>
<evidence type="ECO:0000313" key="6">
    <source>
        <dbReference type="Proteomes" id="UP000006906"/>
    </source>
</evidence>
<dbReference type="EMBL" id="CM008978">
    <property type="protein sequence ID" value="PNW70960.1"/>
    <property type="molecule type" value="Genomic_DNA"/>
</dbReference>
<protein>
    <recommendedName>
        <fullName evidence="4">Glycosyl transferase CAP10 domain-containing protein</fullName>
    </recommendedName>
</protein>
<feature type="domain" description="Glycosyl transferase CAP10" evidence="4">
    <location>
        <begin position="153"/>
        <end position="431"/>
    </location>
</feature>
<proteinExistence type="inferred from homology"/>
<evidence type="ECO:0000256" key="3">
    <source>
        <dbReference type="SAM" id="SignalP"/>
    </source>
</evidence>
<evidence type="ECO:0000259" key="4">
    <source>
        <dbReference type="SMART" id="SM00672"/>
    </source>
</evidence>
<name>A0A2K3CRQ1_CHLRE</name>
<dbReference type="PaxDb" id="3055-EDO97806"/>
<dbReference type="GO" id="GO:0016740">
    <property type="term" value="F:transferase activity"/>
    <property type="evidence" value="ECO:0007669"/>
    <property type="project" value="UniProtKB-KW"/>
</dbReference>
<accession>A0A2K3CRQ1</accession>
<keyword evidence="6" id="KW-1185">Reference proteome</keyword>